<reference evidence="2 3" key="1">
    <citation type="submission" date="2021-03" db="EMBL/GenBank/DDBJ databases">
        <title>Winogradskyella sp. nov., isolated from costal sediment.</title>
        <authorList>
            <person name="Gao C."/>
        </authorList>
    </citation>
    <scope>NUCLEOTIDE SEQUENCE [LARGE SCALE GENOMIC DNA]</scope>
    <source>
        <strain evidence="2 3">DF17</strain>
    </source>
</reference>
<name>A0ABS3T4J4_9FLAO</name>
<keyword evidence="1" id="KW-0472">Membrane</keyword>
<protein>
    <submittedName>
        <fullName evidence="2">DUF423 domain-containing protein</fullName>
    </submittedName>
</protein>
<feature type="transmembrane region" description="Helical" evidence="1">
    <location>
        <begin position="116"/>
        <end position="134"/>
    </location>
</feature>
<sequence>MKPWTFTLKKSPRAISEKLQSELGSIGGFVFNANTEKNDSVTFKIRKRMLYVWYMAFQNWTVVKGELLKNDDENVTNVAITFRQHFFIKLIVSIHIILVLGFLIAIISGINTNVNMYLLGGTLLALCIVLWIALQRKFKKDTQKYVALITKIFET</sequence>
<evidence type="ECO:0000313" key="3">
    <source>
        <dbReference type="Proteomes" id="UP000676776"/>
    </source>
</evidence>
<accession>A0ABS3T4J4</accession>
<evidence type="ECO:0000256" key="1">
    <source>
        <dbReference type="SAM" id="Phobius"/>
    </source>
</evidence>
<dbReference type="RefSeq" id="WP_208155027.1">
    <property type="nucleotide sequence ID" value="NZ_JAGEVF010000011.1"/>
</dbReference>
<dbReference type="Proteomes" id="UP000676776">
    <property type="component" value="Unassembled WGS sequence"/>
</dbReference>
<proteinExistence type="predicted"/>
<gene>
    <name evidence="2" type="ORF">J4050_13030</name>
</gene>
<comment type="caution">
    <text evidence="2">The sequence shown here is derived from an EMBL/GenBank/DDBJ whole genome shotgun (WGS) entry which is preliminary data.</text>
</comment>
<keyword evidence="1" id="KW-1133">Transmembrane helix</keyword>
<keyword evidence="1" id="KW-0812">Transmembrane</keyword>
<keyword evidence="3" id="KW-1185">Reference proteome</keyword>
<dbReference type="EMBL" id="JAGEVF010000011">
    <property type="protein sequence ID" value="MBO3117673.1"/>
    <property type="molecule type" value="Genomic_DNA"/>
</dbReference>
<organism evidence="2 3">
    <name type="scientific">Winogradskyella pelagia</name>
    <dbReference type="NCBI Taxonomy" id="2819984"/>
    <lineage>
        <taxon>Bacteria</taxon>
        <taxon>Pseudomonadati</taxon>
        <taxon>Bacteroidota</taxon>
        <taxon>Flavobacteriia</taxon>
        <taxon>Flavobacteriales</taxon>
        <taxon>Flavobacteriaceae</taxon>
        <taxon>Winogradskyella</taxon>
    </lineage>
</organism>
<feature type="transmembrane region" description="Helical" evidence="1">
    <location>
        <begin position="86"/>
        <end position="110"/>
    </location>
</feature>
<evidence type="ECO:0000313" key="2">
    <source>
        <dbReference type="EMBL" id="MBO3117673.1"/>
    </source>
</evidence>